<sequence>MRKLFSHQLIEARHEMLSIFEALDLTLHDAVRAFLTDDTELAAKAREETLHIDARCENLEVVCYNLISMQGPMASDFRTLQTINFVNYNLQRICDKVRRIARAARKKVKADIDLPSELADLIERQASDVYRVLGLTISALVNSDMTLARALIEQDEPVHEMYERFFRAYNRIGAEQLAGDSSLDDLRRVIMVARYLDRIASISIDAASRITFMLTGQRWSLADVADADTDELEDMRIPSGEGTILNPARDARFVARVPLDEVDEQLAEHIRRLNDGSEDHA</sequence>
<protein>
    <submittedName>
        <fullName evidence="2">Phosphate uptake regulator PhoU</fullName>
    </submittedName>
</protein>
<dbReference type="PANTHER" id="PTHR42930:SF3">
    <property type="entry name" value="PHOSPHATE-SPECIFIC TRANSPORT SYSTEM ACCESSORY PROTEIN PHOU"/>
    <property type="match status" value="1"/>
</dbReference>
<dbReference type="InterPro" id="IPR026022">
    <property type="entry name" value="PhoU_dom"/>
</dbReference>
<dbReference type="Gene3D" id="1.20.58.220">
    <property type="entry name" value="Phosphate transport system protein phou homolog 2, domain 2"/>
    <property type="match status" value="1"/>
</dbReference>
<feature type="domain" description="PhoU" evidence="1">
    <location>
        <begin position="124"/>
        <end position="209"/>
    </location>
</feature>
<keyword evidence="3" id="KW-1185">Reference proteome</keyword>
<feature type="domain" description="PhoU" evidence="1">
    <location>
        <begin position="23"/>
        <end position="103"/>
    </location>
</feature>
<evidence type="ECO:0000313" key="2">
    <source>
        <dbReference type="EMBL" id="MBY4797914.1"/>
    </source>
</evidence>
<dbReference type="EMBL" id="JAIMFO010000007">
    <property type="protein sequence ID" value="MBY4797914.1"/>
    <property type="molecule type" value="Genomic_DNA"/>
</dbReference>
<dbReference type="Proteomes" id="UP000700908">
    <property type="component" value="Unassembled WGS sequence"/>
</dbReference>
<accession>A0ABS7MKM0</accession>
<evidence type="ECO:0000313" key="3">
    <source>
        <dbReference type="Proteomes" id="UP000700908"/>
    </source>
</evidence>
<dbReference type="InterPro" id="IPR038078">
    <property type="entry name" value="PhoU-like_sf"/>
</dbReference>
<dbReference type="InterPro" id="IPR028366">
    <property type="entry name" value="PhoU"/>
</dbReference>
<proteinExistence type="predicted"/>
<dbReference type="RefSeq" id="WP_222199638.1">
    <property type="nucleotide sequence ID" value="NZ_JAIMFO010000007.1"/>
</dbReference>
<gene>
    <name evidence="2" type="ORF">K6V98_06070</name>
</gene>
<dbReference type="PANTHER" id="PTHR42930">
    <property type="entry name" value="PHOSPHATE-SPECIFIC TRANSPORT SYSTEM ACCESSORY PROTEIN PHOU"/>
    <property type="match status" value="1"/>
</dbReference>
<reference evidence="2 3" key="1">
    <citation type="submission" date="2021-08" db="EMBL/GenBank/DDBJ databases">
        <title>Collinsella faecalis sp. nov. isolated from swine faeces.</title>
        <authorList>
            <person name="Oh B.S."/>
            <person name="Lee J.H."/>
        </authorList>
    </citation>
    <scope>NUCLEOTIDE SEQUENCE [LARGE SCALE GENOMIC DNA]</scope>
    <source>
        <strain evidence="2 3">AGMB00827</strain>
    </source>
</reference>
<dbReference type="SUPFAM" id="SSF109755">
    <property type="entry name" value="PhoU-like"/>
    <property type="match status" value="1"/>
</dbReference>
<organism evidence="2 3">
    <name type="scientific">Collinsella ureilytica</name>
    <dbReference type="NCBI Taxonomy" id="2869515"/>
    <lineage>
        <taxon>Bacteria</taxon>
        <taxon>Bacillati</taxon>
        <taxon>Actinomycetota</taxon>
        <taxon>Coriobacteriia</taxon>
        <taxon>Coriobacteriales</taxon>
        <taxon>Coriobacteriaceae</taxon>
        <taxon>Collinsella</taxon>
    </lineage>
</organism>
<evidence type="ECO:0000259" key="1">
    <source>
        <dbReference type="Pfam" id="PF01895"/>
    </source>
</evidence>
<comment type="caution">
    <text evidence="2">The sequence shown here is derived from an EMBL/GenBank/DDBJ whole genome shotgun (WGS) entry which is preliminary data.</text>
</comment>
<dbReference type="Pfam" id="PF01895">
    <property type="entry name" value="PhoU"/>
    <property type="match status" value="2"/>
</dbReference>
<name>A0ABS7MKM0_9ACTN</name>